<sequence>MMSEANLSYNFCVEVVVTATYTINRSPYTPIDLETPKELWNGYPDGTKGYKLQDFKSKKSNMSKDVIVREEEFFMNQRKEIAEIQRDIENSTSRSKVEFSEKEKEEAHEEPPERSTDISLRKATELEIPQEGQDVEDLSNYTLTNDRQRMKIKRSCKYA</sequence>
<evidence type="ECO:0000256" key="1">
    <source>
        <dbReference type="SAM" id="MobiDB-lite"/>
    </source>
</evidence>
<protein>
    <submittedName>
        <fullName evidence="2">Putative gag-pol polyprotein</fullName>
    </submittedName>
</protein>
<comment type="caution">
    <text evidence="2">The sequence shown here is derived from an EMBL/GenBank/DDBJ whole genome shotgun (WGS) entry which is preliminary data.</text>
</comment>
<evidence type="ECO:0000313" key="3">
    <source>
        <dbReference type="Proteomes" id="UP000321947"/>
    </source>
</evidence>
<proteinExistence type="predicted"/>
<evidence type="ECO:0000313" key="2">
    <source>
        <dbReference type="EMBL" id="TYK23794.1"/>
    </source>
</evidence>
<reference evidence="2 3" key="1">
    <citation type="submission" date="2019-08" db="EMBL/GenBank/DDBJ databases">
        <title>Draft genome sequences of two oriental melons (Cucumis melo L. var makuwa).</title>
        <authorList>
            <person name="Kwon S.-Y."/>
        </authorList>
    </citation>
    <scope>NUCLEOTIDE SEQUENCE [LARGE SCALE GENOMIC DNA]</scope>
    <source>
        <strain evidence="3">cv. Chang Bougi</strain>
        <tissue evidence="2">Leaf</tissue>
    </source>
</reference>
<dbReference type="AlphaFoldDB" id="A0A5D3DJI0"/>
<name>A0A5D3DJI0_CUCMM</name>
<accession>A0A5D3DJI0</accession>
<feature type="region of interest" description="Disordered" evidence="1">
    <location>
        <begin position="85"/>
        <end position="140"/>
    </location>
</feature>
<organism evidence="2 3">
    <name type="scientific">Cucumis melo var. makuwa</name>
    <name type="common">Oriental melon</name>
    <dbReference type="NCBI Taxonomy" id="1194695"/>
    <lineage>
        <taxon>Eukaryota</taxon>
        <taxon>Viridiplantae</taxon>
        <taxon>Streptophyta</taxon>
        <taxon>Embryophyta</taxon>
        <taxon>Tracheophyta</taxon>
        <taxon>Spermatophyta</taxon>
        <taxon>Magnoliopsida</taxon>
        <taxon>eudicotyledons</taxon>
        <taxon>Gunneridae</taxon>
        <taxon>Pentapetalae</taxon>
        <taxon>rosids</taxon>
        <taxon>fabids</taxon>
        <taxon>Cucurbitales</taxon>
        <taxon>Cucurbitaceae</taxon>
        <taxon>Benincaseae</taxon>
        <taxon>Cucumis</taxon>
    </lineage>
</organism>
<dbReference type="EMBL" id="SSTD01004376">
    <property type="protein sequence ID" value="TYK23794.1"/>
    <property type="molecule type" value="Genomic_DNA"/>
</dbReference>
<dbReference type="Proteomes" id="UP000321947">
    <property type="component" value="Unassembled WGS sequence"/>
</dbReference>
<gene>
    <name evidence="2" type="ORF">E5676_scaffold580G00060</name>
</gene>
<feature type="compositionally biased region" description="Basic and acidic residues" evidence="1">
    <location>
        <begin position="85"/>
        <end position="125"/>
    </location>
</feature>